<dbReference type="PROSITE" id="PS50102">
    <property type="entry name" value="RRM"/>
    <property type="match status" value="1"/>
</dbReference>
<dbReference type="CDD" id="cd12411">
    <property type="entry name" value="RRM_ist3_like"/>
    <property type="match status" value="1"/>
</dbReference>
<evidence type="ECO:0000256" key="3">
    <source>
        <dbReference type="SAM" id="MobiDB-lite"/>
    </source>
</evidence>
<feature type="region of interest" description="Disordered" evidence="3">
    <location>
        <begin position="131"/>
        <end position="166"/>
    </location>
</feature>
<evidence type="ECO:0000256" key="1">
    <source>
        <dbReference type="ARBA" id="ARBA00022884"/>
    </source>
</evidence>
<feature type="compositionally biased region" description="Basic and acidic residues" evidence="3">
    <location>
        <begin position="324"/>
        <end position="350"/>
    </location>
</feature>
<name>A0AAD5TIX2_9FUNG</name>
<dbReference type="Gene3D" id="3.30.70.330">
    <property type="match status" value="1"/>
</dbReference>
<evidence type="ECO:0000313" key="6">
    <source>
        <dbReference type="Proteomes" id="UP001212152"/>
    </source>
</evidence>
<dbReference type="InterPro" id="IPR035979">
    <property type="entry name" value="RBD_domain_sf"/>
</dbReference>
<dbReference type="EMBL" id="JADGJQ010000031">
    <property type="protein sequence ID" value="KAJ3177785.1"/>
    <property type="molecule type" value="Genomic_DNA"/>
</dbReference>
<dbReference type="InterPro" id="IPR051847">
    <property type="entry name" value="RNA_proc/Spliceosome_comp"/>
</dbReference>
<sequence length="350" mass="39591">MNVIKEIDRLNTAELFRNVKESASWHAQYKDSAYVYVGGLPYQLTEGDLIAVFSQYGEIVDLNMVRDKQTGKSKGFAFVAYEDQQSTVLAVDNFNGTKMLGRMLRVDHVAQYRGEKKDDNFDEEAELQRKLKILPPHLRPPGRKDDSAAAASSDASGLDAEEDDEDVKRIKRELDEEDPMRAYLLQKAAKKAKKEKKKSKKEKKEKKEKKDKKDKTGKKERTSSRDDGGDAPIMGSAREDAAQRSPRRDRGPPPPRLPASGDDRHSSRRIDRTDNRGDYRRQYDRRDDRRAARLGGTAETIEMMITGDPVQAAVDLPRTPDAAGLRRHDAHGAEAEKGDHSTRRKVENVN</sequence>
<proteinExistence type="predicted"/>
<keyword evidence="1 2" id="KW-0694">RNA-binding</keyword>
<dbReference type="GO" id="GO:0005686">
    <property type="term" value="C:U2 snRNP"/>
    <property type="evidence" value="ECO:0007669"/>
    <property type="project" value="TreeGrafter"/>
</dbReference>
<dbReference type="Proteomes" id="UP001212152">
    <property type="component" value="Unassembled WGS sequence"/>
</dbReference>
<dbReference type="GO" id="GO:0003723">
    <property type="term" value="F:RNA binding"/>
    <property type="evidence" value="ECO:0007669"/>
    <property type="project" value="UniProtKB-UniRule"/>
</dbReference>
<evidence type="ECO:0000259" key="4">
    <source>
        <dbReference type="PROSITE" id="PS50102"/>
    </source>
</evidence>
<dbReference type="InterPro" id="IPR045844">
    <property type="entry name" value="RRM_Ist3-like"/>
</dbReference>
<dbReference type="GO" id="GO:0071013">
    <property type="term" value="C:catalytic step 2 spliceosome"/>
    <property type="evidence" value="ECO:0007669"/>
    <property type="project" value="TreeGrafter"/>
</dbReference>
<accession>A0AAD5TIX2</accession>
<dbReference type="SMART" id="SM00360">
    <property type="entry name" value="RRM"/>
    <property type="match status" value="1"/>
</dbReference>
<protein>
    <submittedName>
        <fullName evidence="5">RNA-binding motif protein, X-linked 2</fullName>
    </submittedName>
</protein>
<dbReference type="Pfam" id="PF00076">
    <property type="entry name" value="RRM_1"/>
    <property type="match status" value="1"/>
</dbReference>
<evidence type="ECO:0000256" key="2">
    <source>
        <dbReference type="PROSITE-ProRule" id="PRU00176"/>
    </source>
</evidence>
<feature type="compositionally biased region" description="Basic and acidic residues" evidence="3">
    <location>
        <begin position="261"/>
        <end position="291"/>
    </location>
</feature>
<gene>
    <name evidence="5" type="primary">RBMX2</name>
    <name evidence="5" type="ORF">HDU87_004307</name>
</gene>
<dbReference type="InterPro" id="IPR012677">
    <property type="entry name" value="Nucleotide-bd_a/b_plait_sf"/>
</dbReference>
<dbReference type="GO" id="GO:0000398">
    <property type="term" value="P:mRNA splicing, via spliceosome"/>
    <property type="evidence" value="ECO:0007669"/>
    <property type="project" value="InterPro"/>
</dbReference>
<dbReference type="PANTHER" id="PTHR45880:SF1">
    <property type="entry name" value="RNA-BINDING MOTIF PROTEIN, X-LINKED 2"/>
    <property type="match status" value="1"/>
</dbReference>
<dbReference type="SUPFAM" id="SSF54928">
    <property type="entry name" value="RNA-binding domain, RBD"/>
    <property type="match status" value="1"/>
</dbReference>
<dbReference type="InterPro" id="IPR000504">
    <property type="entry name" value="RRM_dom"/>
</dbReference>
<evidence type="ECO:0000313" key="5">
    <source>
        <dbReference type="EMBL" id="KAJ3177785.1"/>
    </source>
</evidence>
<dbReference type="PANTHER" id="PTHR45880">
    <property type="entry name" value="RNA-BINDING MOTIF PROTEIN, X-LINKED 2"/>
    <property type="match status" value="1"/>
</dbReference>
<dbReference type="AlphaFoldDB" id="A0AAD5TIX2"/>
<feature type="compositionally biased region" description="Basic and acidic residues" evidence="3">
    <location>
        <begin position="237"/>
        <end position="251"/>
    </location>
</feature>
<organism evidence="5 6">
    <name type="scientific">Geranomyces variabilis</name>
    <dbReference type="NCBI Taxonomy" id="109894"/>
    <lineage>
        <taxon>Eukaryota</taxon>
        <taxon>Fungi</taxon>
        <taxon>Fungi incertae sedis</taxon>
        <taxon>Chytridiomycota</taxon>
        <taxon>Chytridiomycota incertae sedis</taxon>
        <taxon>Chytridiomycetes</taxon>
        <taxon>Spizellomycetales</taxon>
        <taxon>Powellomycetaceae</taxon>
        <taxon>Geranomyces</taxon>
    </lineage>
</organism>
<feature type="domain" description="RRM" evidence="4">
    <location>
        <begin position="33"/>
        <end position="111"/>
    </location>
</feature>
<feature type="compositionally biased region" description="Low complexity" evidence="3">
    <location>
        <begin position="148"/>
        <end position="158"/>
    </location>
</feature>
<feature type="compositionally biased region" description="Basic and acidic residues" evidence="3">
    <location>
        <begin position="211"/>
        <end position="228"/>
    </location>
</feature>
<feature type="region of interest" description="Disordered" evidence="3">
    <location>
        <begin position="317"/>
        <end position="350"/>
    </location>
</feature>
<feature type="region of interest" description="Disordered" evidence="3">
    <location>
        <begin position="188"/>
        <end position="299"/>
    </location>
</feature>
<dbReference type="GO" id="GO:0071011">
    <property type="term" value="C:precatalytic spliceosome"/>
    <property type="evidence" value="ECO:0007669"/>
    <property type="project" value="TreeGrafter"/>
</dbReference>
<comment type="caution">
    <text evidence="5">The sequence shown here is derived from an EMBL/GenBank/DDBJ whole genome shotgun (WGS) entry which is preliminary data.</text>
</comment>
<feature type="compositionally biased region" description="Basic residues" evidence="3">
    <location>
        <begin position="188"/>
        <end position="210"/>
    </location>
</feature>
<reference evidence="5" key="1">
    <citation type="submission" date="2020-05" db="EMBL/GenBank/DDBJ databases">
        <title>Phylogenomic resolution of chytrid fungi.</title>
        <authorList>
            <person name="Stajich J.E."/>
            <person name="Amses K."/>
            <person name="Simmons R."/>
            <person name="Seto K."/>
            <person name="Myers J."/>
            <person name="Bonds A."/>
            <person name="Quandt C.A."/>
            <person name="Barry K."/>
            <person name="Liu P."/>
            <person name="Grigoriev I."/>
            <person name="Longcore J.E."/>
            <person name="James T.Y."/>
        </authorList>
    </citation>
    <scope>NUCLEOTIDE SEQUENCE</scope>
    <source>
        <strain evidence="5">JEL0379</strain>
    </source>
</reference>
<keyword evidence="6" id="KW-1185">Reference proteome</keyword>